<name>A0A9Q8ZEA5_CURCL</name>
<keyword evidence="1" id="KW-0732">Signal</keyword>
<evidence type="ECO:0000256" key="1">
    <source>
        <dbReference type="SAM" id="SignalP"/>
    </source>
</evidence>
<accession>A0A9Q8ZEA5</accession>
<reference evidence="2" key="1">
    <citation type="submission" date="2021-12" db="EMBL/GenBank/DDBJ databases">
        <title>Curvularia clavata genome.</title>
        <authorList>
            <person name="Cao Y."/>
        </authorList>
    </citation>
    <scope>NUCLEOTIDE SEQUENCE</scope>
    <source>
        <strain evidence="2">Yc1106</strain>
    </source>
</reference>
<organism evidence="2 3">
    <name type="scientific">Curvularia clavata</name>
    <dbReference type="NCBI Taxonomy" id="95742"/>
    <lineage>
        <taxon>Eukaryota</taxon>
        <taxon>Fungi</taxon>
        <taxon>Dikarya</taxon>
        <taxon>Ascomycota</taxon>
        <taxon>Pezizomycotina</taxon>
        <taxon>Dothideomycetes</taxon>
        <taxon>Pleosporomycetidae</taxon>
        <taxon>Pleosporales</taxon>
        <taxon>Pleosporineae</taxon>
        <taxon>Pleosporaceae</taxon>
        <taxon>Curvularia</taxon>
    </lineage>
</organism>
<sequence length="168" mass="18566">MHIAGIIAALAALAVAAPLGRSMDSSVKRETSQPQVQSYGNYGTYYFSYGNYPSVEEAQTAAISLTKRGYSCYTSYTPYPVAMEAKMAESRVTQKRGYGTYSPYCIYGAAVEAEAMKADNMKRDMVMAMPKELIMHTAGEADVTKKRDMSVVMETEHASKDFSYKSYK</sequence>
<feature type="signal peptide" evidence="1">
    <location>
        <begin position="1"/>
        <end position="16"/>
    </location>
</feature>
<gene>
    <name evidence="2" type="ORF">yc1106_07914</name>
</gene>
<protein>
    <submittedName>
        <fullName evidence="2">Uncharacterized protein</fullName>
    </submittedName>
</protein>
<evidence type="ECO:0000313" key="2">
    <source>
        <dbReference type="EMBL" id="USP80640.1"/>
    </source>
</evidence>
<dbReference type="EMBL" id="CP089279">
    <property type="protein sequence ID" value="USP80640.1"/>
    <property type="molecule type" value="Genomic_DNA"/>
</dbReference>
<keyword evidence="3" id="KW-1185">Reference proteome</keyword>
<evidence type="ECO:0000313" key="3">
    <source>
        <dbReference type="Proteomes" id="UP001056012"/>
    </source>
</evidence>
<dbReference type="VEuPathDB" id="FungiDB:yc1106_07914"/>
<proteinExistence type="predicted"/>
<dbReference type="Proteomes" id="UP001056012">
    <property type="component" value="Chromosome 6"/>
</dbReference>
<dbReference type="AlphaFoldDB" id="A0A9Q8ZEA5"/>
<feature type="chain" id="PRO_5040241306" evidence="1">
    <location>
        <begin position="17"/>
        <end position="168"/>
    </location>
</feature>
<dbReference type="OrthoDB" id="3692165at2759"/>